<accession>A0A1N6FEN2</accession>
<dbReference type="AlphaFoldDB" id="A0A1N6FEN2"/>
<evidence type="ECO:0000256" key="1">
    <source>
        <dbReference type="ARBA" id="ARBA00009156"/>
    </source>
</evidence>
<keyword evidence="6" id="KW-1185">Reference proteome</keyword>
<proteinExistence type="inferred from homology"/>
<keyword evidence="2" id="KW-0808">Transferase</keyword>
<evidence type="ECO:0000313" key="5">
    <source>
        <dbReference type="EMBL" id="SIN93748.1"/>
    </source>
</evidence>
<protein>
    <recommendedName>
        <fullName evidence="4">Carbohydrate kinase FGGY C-terminal domain-containing protein</fullName>
    </recommendedName>
</protein>
<dbReference type="PANTHER" id="PTHR10196:SF80">
    <property type="entry name" value="D-RIBULOSE KINASE"/>
    <property type="match status" value="1"/>
</dbReference>
<evidence type="ECO:0000256" key="2">
    <source>
        <dbReference type="ARBA" id="ARBA00022679"/>
    </source>
</evidence>
<reference evidence="6" key="1">
    <citation type="submission" date="2016-11" db="EMBL/GenBank/DDBJ databases">
        <authorList>
            <person name="Varghese N."/>
            <person name="Submissions S."/>
        </authorList>
    </citation>
    <scope>NUCLEOTIDE SEQUENCE [LARGE SCALE GENOMIC DNA]</scope>
    <source>
        <strain evidence="6">DSM 17737</strain>
    </source>
</reference>
<dbReference type="SUPFAM" id="SSF53067">
    <property type="entry name" value="Actin-like ATPase domain"/>
    <property type="match status" value="2"/>
</dbReference>
<dbReference type="InterPro" id="IPR043129">
    <property type="entry name" value="ATPase_NBD"/>
</dbReference>
<dbReference type="Proteomes" id="UP000198461">
    <property type="component" value="Unassembled WGS sequence"/>
</dbReference>
<dbReference type="Gene3D" id="3.30.420.40">
    <property type="match status" value="2"/>
</dbReference>
<evidence type="ECO:0000313" key="6">
    <source>
        <dbReference type="Proteomes" id="UP000198461"/>
    </source>
</evidence>
<keyword evidence="3" id="KW-0418">Kinase</keyword>
<dbReference type="OrthoDB" id="9805576at2"/>
<dbReference type="PANTHER" id="PTHR10196">
    <property type="entry name" value="SUGAR KINASE"/>
    <property type="match status" value="1"/>
</dbReference>
<sequence>MSDGWILGLDLGTSGLRGVITDETGEIHAEAAAPLTDQSPTTWSAALSGVLLELKPHLSRVHHIIADATSSTVMLWDNGVSSPVLMYDDGRATQEYAAIRDQLPADSAAHGATSTLSKVLWLRNHCPVSSGTRIAHQVDWLNAQFLGFPPPTDWNNALKLGYDPIREQWPDVIEQLLSPLSPPKVVPSGTPLGSVQEAVQDTWGFPHQCTVHAGTTDSIAGFLAAGAQALGDAVSSLGTTLALKIVSERPIFSPSHGIYSHRLGRRWLAGGASNVGGGSLLEMFSLEQVRALSKRQPGPKRGIACYPLRGVGERFPEADAKKAGLWPDKHLPEAVRFQAIVEALVAIEKKGYERLHALGAPAPQRIFCVGGGCRNAMWQRLRSAQLPHVVAQTVERPPAWGVTRLLADEGP</sequence>
<dbReference type="GO" id="GO:0004856">
    <property type="term" value="F:D-xylulokinase activity"/>
    <property type="evidence" value="ECO:0007669"/>
    <property type="project" value="TreeGrafter"/>
</dbReference>
<dbReference type="CDD" id="cd07783">
    <property type="entry name" value="ASKHA_NBD_FGGY_SePSK_AtXK1-like"/>
    <property type="match status" value="1"/>
</dbReference>
<dbReference type="STRING" id="364032.SAMN05443662_1050"/>
<feature type="domain" description="Carbohydrate kinase FGGY C-terminal" evidence="4">
    <location>
        <begin position="234"/>
        <end position="403"/>
    </location>
</feature>
<dbReference type="EMBL" id="FSRE01000002">
    <property type="protein sequence ID" value="SIN93748.1"/>
    <property type="molecule type" value="Genomic_DNA"/>
</dbReference>
<evidence type="ECO:0000256" key="3">
    <source>
        <dbReference type="ARBA" id="ARBA00022777"/>
    </source>
</evidence>
<evidence type="ECO:0000259" key="4">
    <source>
        <dbReference type="Pfam" id="PF02782"/>
    </source>
</evidence>
<comment type="similarity">
    <text evidence="1">Belongs to the FGGY kinase family.</text>
</comment>
<dbReference type="GO" id="GO:0005997">
    <property type="term" value="P:xylulose metabolic process"/>
    <property type="evidence" value="ECO:0007669"/>
    <property type="project" value="TreeGrafter"/>
</dbReference>
<name>A0A1N6FEN2_9GAMM</name>
<organism evidence="5 6">
    <name type="scientific">Sulfurivirga caldicuralii</name>
    <dbReference type="NCBI Taxonomy" id="364032"/>
    <lineage>
        <taxon>Bacteria</taxon>
        <taxon>Pseudomonadati</taxon>
        <taxon>Pseudomonadota</taxon>
        <taxon>Gammaproteobacteria</taxon>
        <taxon>Thiotrichales</taxon>
        <taxon>Piscirickettsiaceae</taxon>
        <taxon>Sulfurivirga</taxon>
    </lineage>
</organism>
<dbReference type="RefSeq" id="WP_074201319.1">
    <property type="nucleotide sequence ID" value="NZ_FSRE01000002.1"/>
</dbReference>
<dbReference type="GO" id="GO:0005829">
    <property type="term" value="C:cytosol"/>
    <property type="evidence" value="ECO:0007669"/>
    <property type="project" value="TreeGrafter"/>
</dbReference>
<gene>
    <name evidence="5" type="ORF">SAMN05443662_1050</name>
</gene>
<dbReference type="InterPro" id="IPR018485">
    <property type="entry name" value="FGGY_C"/>
</dbReference>
<dbReference type="Pfam" id="PF02782">
    <property type="entry name" value="FGGY_C"/>
    <property type="match status" value="1"/>
</dbReference>